<comment type="caution">
    <text evidence="1">The sequence shown here is derived from an EMBL/GenBank/DDBJ whole genome shotgun (WGS) entry which is preliminary data.</text>
</comment>
<sequence length="86" mass="10006">MTAGKLLLTRFSKSICRLFVPVHLVIQADLSHFPVPPSSGPTFHNRARMAGFGFPFFRFSSELIFQSKNYRLESMIEYLFLTYLRE</sequence>
<geneLocation type="mitochondrion" evidence="1"/>
<protein>
    <submittedName>
        <fullName evidence="1">Uncharacterized protein</fullName>
    </submittedName>
</protein>
<evidence type="ECO:0000313" key="1">
    <source>
        <dbReference type="EMBL" id="KUM48464.1"/>
    </source>
</evidence>
<organism evidence="1">
    <name type="scientific">Picea glauca</name>
    <name type="common">White spruce</name>
    <name type="synonym">Pinus glauca</name>
    <dbReference type="NCBI Taxonomy" id="3330"/>
    <lineage>
        <taxon>Eukaryota</taxon>
        <taxon>Viridiplantae</taxon>
        <taxon>Streptophyta</taxon>
        <taxon>Embryophyta</taxon>
        <taxon>Tracheophyta</taxon>
        <taxon>Spermatophyta</taxon>
        <taxon>Pinopsida</taxon>
        <taxon>Pinidae</taxon>
        <taxon>Conifers I</taxon>
        <taxon>Pinales</taxon>
        <taxon>Pinaceae</taxon>
        <taxon>Picea</taxon>
    </lineage>
</organism>
<name>A0A101LZY0_PICGL</name>
<dbReference type="AlphaFoldDB" id="A0A101LZY0"/>
<gene>
    <name evidence="1" type="ORF">ABT39_MTgene4479</name>
</gene>
<reference evidence="1" key="1">
    <citation type="journal article" date="2015" name="Genome Biol. Evol.">
        <title>Organellar Genomes of White Spruce (Picea glauca): Assembly and Annotation.</title>
        <authorList>
            <person name="Jackman S.D."/>
            <person name="Warren R.L."/>
            <person name="Gibb E.A."/>
            <person name="Vandervalk B.P."/>
            <person name="Mohamadi H."/>
            <person name="Chu J."/>
            <person name="Raymond A."/>
            <person name="Pleasance S."/>
            <person name="Coope R."/>
            <person name="Wildung M.R."/>
            <person name="Ritland C.E."/>
            <person name="Bousquet J."/>
            <person name="Jones S.J."/>
            <person name="Bohlmann J."/>
            <person name="Birol I."/>
        </authorList>
    </citation>
    <scope>NUCLEOTIDE SEQUENCE [LARGE SCALE GENOMIC DNA]</scope>
    <source>
        <tissue evidence="1">Flushing bud</tissue>
    </source>
</reference>
<accession>A0A101LZY0</accession>
<dbReference type="EMBL" id="LKAM01000005">
    <property type="protein sequence ID" value="KUM48464.1"/>
    <property type="molecule type" value="Genomic_DNA"/>
</dbReference>
<proteinExistence type="predicted"/>
<keyword evidence="1" id="KW-0496">Mitochondrion</keyword>